<dbReference type="OrthoDB" id="9111327at2"/>
<dbReference type="GeneID" id="91004297"/>
<feature type="transmembrane region" description="Helical" evidence="1">
    <location>
        <begin position="285"/>
        <end position="306"/>
    </location>
</feature>
<evidence type="ECO:0000313" key="3">
    <source>
        <dbReference type="Proteomes" id="UP000244013"/>
    </source>
</evidence>
<feature type="transmembrane region" description="Helical" evidence="1">
    <location>
        <begin position="312"/>
        <end position="333"/>
    </location>
</feature>
<evidence type="ECO:0000313" key="2">
    <source>
        <dbReference type="EMBL" id="PTW48697.1"/>
    </source>
</evidence>
<name>A0A2T5UB33_9SPHN</name>
<accession>A0A2T5UB33</accession>
<keyword evidence="1" id="KW-0812">Transmembrane</keyword>
<dbReference type="Proteomes" id="UP000244013">
    <property type="component" value="Unassembled WGS sequence"/>
</dbReference>
<keyword evidence="1" id="KW-1133">Transmembrane helix</keyword>
<dbReference type="InterPro" id="IPR022134">
    <property type="entry name" value="DUF3667"/>
</dbReference>
<feature type="transmembrane region" description="Helical" evidence="1">
    <location>
        <begin position="255"/>
        <end position="273"/>
    </location>
</feature>
<dbReference type="Pfam" id="PF12412">
    <property type="entry name" value="DUF3667"/>
    <property type="match status" value="1"/>
</dbReference>
<organism evidence="2 3">
    <name type="scientific">Sphingomonas faeni</name>
    <dbReference type="NCBI Taxonomy" id="185950"/>
    <lineage>
        <taxon>Bacteria</taxon>
        <taxon>Pseudomonadati</taxon>
        <taxon>Pseudomonadota</taxon>
        <taxon>Alphaproteobacteria</taxon>
        <taxon>Sphingomonadales</taxon>
        <taxon>Sphingomonadaceae</taxon>
        <taxon>Sphingomonas</taxon>
    </lineage>
</organism>
<gene>
    <name evidence="2" type="ORF">C8J25_101195</name>
</gene>
<comment type="caution">
    <text evidence="2">The sequence shown here is derived from an EMBL/GenBank/DDBJ whole genome shotgun (WGS) entry which is preliminary data.</text>
</comment>
<dbReference type="RefSeq" id="WP_107951891.1">
    <property type="nucleotide sequence ID" value="NZ_QAYE01000001.1"/>
</dbReference>
<feature type="transmembrane region" description="Helical" evidence="1">
    <location>
        <begin position="111"/>
        <end position="132"/>
    </location>
</feature>
<protein>
    <submittedName>
        <fullName evidence="2">Uncharacterized protein DUF3667</fullName>
    </submittedName>
</protein>
<proteinExistence type="predicted"/>
<keyword evidence="1" id="KW-0472">Membrane</keyword>
<dbReference type="EMBL" id="QAYE01000001">
    <property type="protein sequence ID" value="PTW48697.1"/>
    <property type="molecule type" value="Genomic_DNA"/>
</dbReference>
<reference evidence="2 3" key="1">
    <citation type="submission" date="2018-04" db="EMBL/GenBank/DDBJ databases">
        <title>Genomic Encyclopedia of Type Strains, Phase III (KMG-III): the genomes of soil and plant-associated and newly described type strains.</title>
        <authorList>
            <person name="Whitman W."/>
        </authorList>
    </citation>
    <scope>NUCLEOTIDE SEQUENCE [LARGE SCALE GENOMIC DNA]</scope>
    <source>
        <strain evidence="2 3">MA-olki</strain>
    </source>
</reference>
<sequence length="369" mass="40254">MTGDIGAAADIATGTLVGRMFEPKAGEAHGTHTGHGAEGALCLNCGTRLLGEHCHACGQSAHVHRSLGGIGHEIAHGVFHFEGKIWRTLPLLVLHPGALTRRYVNGERARFVSPLALFLFTVFLMFATIGAVGGEMTKDFIRDERTGKTSDYAREAARTRVALNKVEAQQEVAKRAPAKYSGEQLATLDRQASALRTTVRALGVAADMQNGGANGTLVDLGDFKTGWERLDHGIAKANGNPGLMFYKLQTSAYKYSWGLIPLSVPFMALLFLWRRRHHLYDHAIFVTYSLAFMMLLTIVLIIAGVIGVAEGWIVMAAMCVPPVHMFAQLRGAYELRKWSAAWRTVALLTFAFTVLLAFIVLLLLHGLTD</sequence>
<feature type="transmembrane region" description="Helical" evidence="1">
    <location>
        <begin position="345"/>
        <end position="367"/>
    </location>
</feature>
<evidence type="ECO:0000256" key="1">
    <source>
        <dbReference type="SAM" id="Phobius"/>
    </source>
</evidence>
<dbReference type="AlphaFoldDB" id="A0A2T5UB33"/>